<comment type="caution">
    <text evidence="3">The sequence shown here is derived from an EMBL/GenBank/DDBJ whole genome shotgun (WGS) entry which is preliminary data.</text>
</comment>
<dbReference type="PROSITE" id="PS51710">
    <property type="entry name" value="G_OBG"/>
    <property type="match status" value="1"/>
</dbReference>
<dbReference type="PANTHER" id="PTHR45759">
    <property type="entry name" value="NUCLEOLAR GTP-BINDING PROTEIN 1"/>
    <property type="match status" value="1"/>
</dbReference>
<dbReference type="InterPro" id="IPR027417">
    <property type="entry name" value="P-loop_NTPase"/>
</dbReference>
<keyword evidence="1" id="KW-0547">Nucleotide-binding</keyword>
<keyword evidence="4" id="KW-1185">Reference proteome</keyword>
<dbReference type="Pfam" id="PF01926">
    <property type="entry name" value="MMR_HSR1"/>
    <property type="match status" value="1"/>
</dbReference>
<sequence length="106" mass="11720">MNLLYDKNHFKLALGQLRTARHLIDQVTKKSYGDHNAPAEGLSHIRRGTCPAACLPSSRNQLHCTLLICGYPNVGKSSFINNVTRADVDVQPFAFTAKSLFVGHLE</sequence>
<feature type="domain" description="OBG-type G" evidence="2">
    <location>
        <begin position="64"/>
        <end position="106"/>
    </location>
</feature>
<evidence type="ECO:0000313" key="3">
    <source>
        <dbReference type="EMBL" id="KAH9831826.1"/>
    </source>
</evidence>
<evidence type="ECO:0000256" key="1">
    <source>
        <dbReference type="ARBA" id="ARBA00022741"/>
    </source>
</evidence>
<dbReference type="RefSeq" id="XP_047774923.1">
    <property type="nucleotide sequence ID" value="XM_047917544.1"/>
</dbReference>
<proteinExistence type="predicted"/>
<dbReference type="Gene3D" id="3.40.50.300">
    <property type="entry name" value="P-loop containing nucleotide triphosphate hydrolases"/>
    <property type="match status" value="1"/>
</dbReference>
<gene>
    <name evidence="3" type="ORF">C8Q71DRAFT_286637</name>
</gene>
<evidence type="ECO:0000313" key="4">
    <source>
        <dbReference type="Proteomes" id="UP000814176"/>
    </source>
</evidence>
<dbReference type="Proteomes" id="UP000814176">
    <property type="component" value="Unassembled WGS sequence"/>
</dbReference>
<reference evidence="3 4" key="1">
    <citation type="journal article" date="2021" name="Environ. Microbiol.">
        <title>Gene family expansions and transcriptome signatures uncover fungal adaptations to wood decay.</title>
        <authorList>
            <person name="Hage H."/>
            <person name="Miyauchi S."/>
            <person name="Viragh M."/>
            <person name="Drula E."/>
            <person name="Min B."/>
            <person name="Chaduli D."/>
            <person name="Navarro D."/>
            <person name="Favel A."/>
            <person name="Norest M."/>
            <person name="Lesage-Meessen L."/>
            <person name="Balint B."/>
            <person name="Merenyi Z."/>
            <person name="de Eugenio L."/>
            <person name="Morin E."/>
            <person name="Martinez A.T."/>
            <person name="Baldrian P."/>
            <person name="Stursova M."/>
            <person name="Martinez M.J."/>
            <person name="Novotny C."/>
            <person name="Magnuson J.K."/>
            <person name="Spatafora J.W."/>
            <person name="Maurice S."/>
            <person name="Pangilinan J."/>
            <person name="Andreopoulos W."/>
            <person name="LaButti K."/>
            <person name="Hundley H."/>
            <person name="Na H."/>
            <person name="Kuo A."/>
            <person name="Barry K."/>
            <person name="Lipzen A."/>
            <person name="Henrissat B."/>
            <person name="Riley R."/>
            <person name="Ahrendt S."/>
            <person name="Nagy L.G."/>
            <person name="Grigoriev I.V."/>
            <person name="Martin F."/>
            <person name="Rosso M.N."/>
        </authorList>
    </citation>
    <scope>NUCLEOTIDE SEQUENCE [LARGE SCALE GENOMIC DNA]</scope>
    <source>
        <strain evidence="3 4">CIRM-BRFM 1785</strain>
    </source>
</reference>
<dbReference type="EMBL" id="JADCUA010000024">
    <property type="protein sequence ID" value="KAH9831826.1"/>
    <property type="molecule type" value="Genomic_DNA"/>
</dbReference>
<name>A0ABQ8K4N1_9APHY</name>
<protein>
    <recommendedName>
        <fullName evidence="2">OBG-type G domain-containing protein</fullName>
    </recommendedName>
</protein>
<dbReference type="InterPro" id="IPR031167">
    <property type="entry name" value="G_OBG"/>
</dbReference>
<organism evidence="3 4">
    <name type="scientific">Rhodofomes roseus</name>
    <dbReference type="NCBI Taxonomy" id="34475"/>
    <lineage>
        <taxon>Eukaryota</taxon>
        <taxon>Fungi</taxon>
        <taxon>Dikarya</taxon>
        <taxon>Basidiomycota</taxon>
        <taxon>Agaricomycotina</taxon>
        <taxon>Agaricomycetes</taxon>
        <taxon>Polyporales</taxon>
        <taxon>Rhodofomes</taxon>
    </lineage>
</organism>
<dbReference type="GeneID" id="71998276"/>
<dbReference type="SUPFAM" id="SSF52540">
    <property type="entry name" value="P-loop containing nucleoside triphosphate hydrolases"/>
    <property type="match status" value="1"/>
</dbReference>
<accession>A0ABQ8K4N1</accession>
<dbReference type="InterPro" id="IPR006073">
    <property type="entry name" value="GTP-bd"/>
</dbReference>
<evidence type="ECO:0000259" key="2">
    <source>
        <dbReference type="PROSITE" id="PS51710"/>
    </source>
</evidence>